<organism evidence="1 2">
    <name type="scientific">Anaerobutyricum hallii DSM 3353</name>
    <dbReference type="NCBI Taxonomy" id="411469"/>
    <lineage>
        <taxon>Bacteria</taxon>
        <taxon>Bacillati</taxon>
        <taxon>Bacillota</taxon>
        <taxon>Clostridia</taxon>
        <taxon>Lachnospirales</taxon>
        <taxon>Lachnospiraceae</taxon>
        <taxon>Anaerobutyricum</taxon>
    </lineage>
</organism>
<evidence type="ECO:0000313" key="2">
    <source>
        <dbReference type="Proteomes" id="UP000003174"/>
    </source>
</evidence>
<protein>
    <submittedName>
        <fullName evidence="1">Uncharacterized protein</fullName>
    </submittedName>
</protein>
<dbReference type="Proteomes" id="UP000003174">
    <property type="component" value="Unassembled WGS sequence"/>
</dbReference>
<comment type="caution">
    <text evidence="1">The sequence shown here is derived from an EMBL/GenBank/DDBJ whole genome shotgun (WGS) entry which is preliminary data.</text>
</comment>
<sequence length="45" mass="5269">MNGKISLQDGRHNDDNFVGNCVEKVNTELKNLSESREIEKMWNQF</sequence>
<proteinExistence type="predicted"/>
<accession>C0EV85</accession>
<dbReference type="EMBL" id="ACEP01000064">
    <property type="protein sequence ID" value="EEG36740.1"/>
    <property type="molecule type" value="Genomic_DNA"/>
</dbReference>
<evidence type="ECO:0000313" key="1">
    <source>
        <dbReference type="EMBL" id="EEG36740.1"/>
    </source>
</evidence>
<gene>
    <name evidence="1" type="ORF">EUBHAL_01323</name>
</gene>
<reference evidence="1 2" key="2">
    <citation type="submission" date="2009-02" db="EMBL/GenBank/DDBJ databases">
        <title>Draft genome sequence of Eubacterium hallii (DSM 3353).</title>
        <authorList>
            <person name="Sudarsanam P."/>
            <person name="Ley R."/>
            <person name="Guruge J."/>
            <person name="Turnbaugh P.J."/>
            <person name="Mahowald M."/>
            <person name="Liep D."/>
            <person name="Gordon J."/>
        </authorList>
    </citation>
    <scope>NUCLEOTIDE SEQUENCE [LARGE SCALE GENOMIC DNA]</scope>
    <source>
        <strain evidence="1 2">DSM 3353</strain>
    </source>
</reference>
<dbReference type="AlphaFoldDB" id="C0EV85"/>
<name>C0EV85_9FIRM</name>
<reference evidence="1 2" key="1">
    <citation type="submission" date="2009-01" db="EMBL/GenBank/DDBJ databases">
        <authorList>
            <person name="Fulton L."/>
            <person name="Clifton S."/>
            <person name="Fulton B."/>
            <person name="Xu J."/>
            <person name="Minx P."/>
            <person name="Pepin K.H."/>
            <person name="Johnson M."/>
            <person name="Bhonagiri V."/>
            <person name="Nash W.E."/>
            <person name="Mardis E.R."/>
            <person name="Wilson R.K."/>
        </authorList>
    </citation>
    <scope>NUCLEOTIDE SEQUENCE [LARGE SCALE GENOMIC DNA]</scope>
    <source>
        <strain evidence="1 2">DSM 3353</strain>
    </source>
</reference>